<accession>A0A1Q3B3D0</accession>
<feature type="repeat" description="PPR" evidence="3">
    <location>
        <begin position="288"/>
        <end position="322"/>
    </location>
</feature>
<dbReference type="EMBL" id="BDDD01000258">
    <property type="protein sequence ID" value="GAV62488.1"/>
    <property type="molecule type" value="Genomic_DNA"/>
</dbReference>
<dbReference type="InParanoid" id="A0A1Q3B3D0"/>
<evidence type="ECO:0000256" key="1">
    <source>
        <dbReference type="ARBA" id="ARBA00007626"/>
    </source>
</evidence>
<dbReference type="PANTHER" id="PTHR47936:SF3">
    <property type="entry name" value="PENTACOTRIPEPTIDE-REPEAT REGION OF PRORP DOMAIN-CONTAINING PROTEIN"/>
    <property type="match status" value="1"/>
</dbReference>
<evidence type="ECO:0000313" key="5">
    <source>
        <dbReference type="Proteomes" id="UP000187406"/>
    </source>
</evidence>
<proteinExistence type="inferred from homology"/>
<dbReference type="InterPro" id="IPR011990">
    <property type="entry name" value="TPR-like_helical_dom_sf"/>
</dbReference>
<feature type="repeat" description="PPR" evidence="3">
    <location>
        <begin position="218"/>
        <end position="252"/>
    </location>
</feature>
<dbReference type="Pfam" id="PF01535">
    <property type="entry name" value="PPR"/>
    <property type="match status" value="2"/>
</dbReference>
<evidence type="ECO:0000256" key="2">
    <source>
        <dbReference type="ARBA" id="ARBA00022737"/>
    </source>
</evidence>
<comment type="similarity">
    <text evidence="1">Belongs to the PPR family. P subfamily.</text>
</comment>
<organism evidence="4 5">
    <name type="scientific">Cephalotus follicularis</name>
    <name type="common">Albany pitcher plant</name>
    <dbReference type="NCBI Taxonomy" id="3775"/>
    <lineage>
        <taxon>Eukaryota</taxon>
        <taxon>Viridiplantae</taxon>
        <taxon>Streptophyta</taxon>
        <taxon>Embryophyta</taxon>
        <taxon>Tracheophyta</taxon>
        <taxon>Spermatophyta</taxon>
        <taxon>Magnoliopsida</taxon>
        <taxon>eudicotyledons</taxon>
        <taxon>Gunneridae</taxon>
        <taxon>Pentapetalae</taxon>
        <taxon>rosids</taxon>
        <taxon>fabids</taxon>
        <taxon>Oxalidales</taxon>
        <taxon>Cephalotaceae</taxon>
        <taxon>Cephalotus</taxon>
    </lineage>
</organism>
<dbReference type="Pfam" id="PF13041">
    <property type="entry name" value="PPR_2"/>
    <property type="match status" value="1"/>
</dbReference>
<keyword evidence="5" id="KW-1185">Reference proteome</keyword>
<dbReference type="STRING" id="3775.A0A1Q3B3D0"/>
<dbReference type="Proteomes" id="UP000187406">
    <property type="component" value="Unassembled WGS sequence"/>
</dbReference>
<protein>
    <submittedName>
        <fullName evidence="4">PPR domain-containing protein/PPR_3 domain-containing protein</fullName>
    </submittedName>
</protein>
<gene>
    <name evidence="4" type="ORF">CFOL_v3_06011</name>
</gene>
<dbReference type="NCBIfam" id="TIGR00756">
    <property type="entry name" value="PPR"/>
    <property type="match status" value="1"/>
</dbReference>
<dbReference type="FunCoup" id="A0A1Q3B3D0">
    <property type="interactions" value="70"/>
</dbReference>
<dbReference type="PROSITE" id="PS51375">
    <property type="entry name" value="PPR"/>
    <property type="match status" value="3"/>
</dbReference>
<dbReference type="PANTHER" id="PTHR47936">
    <property type="entry name" value="PPR_LONG DOMAIN-CONTAINING PROTEIN"/>
    <property type="match status" value="1"/>
</dbReference>
<feature type="repeat" description="PPR" evidence="3">
    <location>
        <begin position="183"/>
        <end position="217"/>
    </location>
</feature>
<dbReference type="OrthoDB" id="185373at2759"/>
<dbReference type="Gene3D" id="1.25.40.10">
    <property type="entry name" value="Tetratricopeptide repeat domain"/>
    <property type="match status" value="1"/>
</dbReference>
<comment type="caution">
    <text evidence="4">The sequence shown here is derived from an EMBL/GenBank/DDBJ whole genome shotgun (WGS) entry which is preliminary data.</text>
</comment>
<evidence type="ECO:0000313" key="4">
    <source>
        <dbReference type="EMBL" id="GAV62488.1"/>
    </source>
</evidence>
<keyword evidence="2" id="KW-0677">Repeat</keyword>
<evidence type="ECO:0000256" key="3">
    <source>
        <dbReference type="PROSITE-ProRule" id="PRU00708"/>
    </source>
</evidence>
<name>A0A1Q3B3D0_CEPFO</name>
<dbReference type="AlphaFoldDB" id="A0A1Q3B3D0"/>
<sequence>MSLLLKLPHRPHRPQAIFTTITARLFSFTVQNPNPNPKLFLDEPTSAYYDNLINNAARLHEFETVRQLLNKRVRDCCFNTGNTFKFLTNTESSLSILPALSQTLAQLDPGFTRRNAYDSLIARLCKLNRIKESLQLIDTMWHEKFGLTACSFYPILCKLTRGKKMEDAWHVINLMRATSVPPDLTAFNYLLTAYCFSGNLMEASKVMQKLEEEGLGADSRTYDALVLGACRVGKVEGALVVLRRMEDDGVPALYSTYAHLINALLRLGYYAQAVQFVKICGGRDLKLDIESFGTLASKMIRMGRNDEAKLVVEEMDKRGLVMGEKLKDYYELNVKKVNI</sequence>
<reference evidence="5" key="1">
    <citation type="submission" date="2016-04" db="EMBL/GenBank/DDBJ databases">
        <title>Cephalotus genome sequencing.</title>
        <authorList>
            <person name="Fukushima K."/>
            <person name="Hasebe M."/>
            <person name="Fang X."/>
        </authorList>
    </citation>
    <scope>NUCLEOTIDE SEQUENCE [LARGE SCALE GENOMIC DNA]</scope>
    <source>
        <strain evidence="5">cv. St1</strain>
    </source>
</reference>
<dbReference type="InterPro" id="IPR002885">
    <property type="entry name" value="PPR_rpt"/>
</dbReference>